<gene>
    <name evidence="1" type="ORF">BK816_08470</name>
</gene>
<proteinExistence type="predicted"/>
<evidence type="ECO:0000313" key="2">
    <source>
        <dbReference type="Proteomes" id="UP000176288"/>
    </source>
</evidence>
<dbReference type="RefSeq" id="WP_071164769.1">
    <property type="nucleotide sequence ID" value="NZ_CP017812.1"/>
</dbReference>
<organism evidence="1 2">
    <name type="scientific">Boudabousia tangfeifanii</name>
    <dbReference type="NCBI Taxonomy" id="1912795"/>
    <lineage>
        <taxon>Bacteria</taxon>
        <taxon>Bacillati</taxon>
        <taxon>Actinomycetota</taxon>
        <taxon>Actinomycetes</taxon>
        <taxon>Actinomycetales</taxon>
        <taxon>Actinomycetaceae</taxon>
        <taxon>Boudabousia</taxon>
    </lineage>
</organism>
<evidence type="ECO:0008006" key="3">
    <source>
        <dbReference type="Google" id="ProtNLM"/>
    </source>
</evidence>
<evidence type="ECO:0000313" key="1">
    <source>
        <dbReference type="EMBL" id="AOZ73306.1"/>
    </source>
</evidence>
<dbReference type="EMBL" id="CP017812">
    <property type="protein sequence ID" value="AOZ73306.1"/>
    <property type="molecule type" value="Genomic_DNA"/>
</dbReference>
<sequence>MAENPENEDRALVEAENKLVESLAENPVTELSELTAEQDAEAVAFATEFLKKIIRLRGVKIERDKFLTQELHRLGVSKAVIKEAVDSTPFDAGVDPEILDQLAEDTIGFETKKSASISFFAGLPGGFAMAATIPGDVMQYYVHAFRVMQKLAYLYGWKEFLKQLDDVDDQTLGLLASFLGVMMGVAGASNSLVTFANSVARPAIQHQIAKQALTKTVWYQPVKQTLKLVGIKVTKDSLAKGLTKAVPLLGGAISGGLTLVSLRSQAYRLQKHLRKNPPPFGESAKYLEAFKQLDLAAEQQPEEEGVVSRVASQSLHAGNAALNVATKGVMGVASGLGGVASKMLFSTPSKSEETEAEK</sequence>
<keyword evidence="2" id="KW-1185">Reference proteome</keyword>
<dbReference type="Proteomes" id="UP000176288">
    <property type="component" value="Chromosome"/>
</dbReference>
<name>A0A1D9MLY5_9ACTO</name>
<reference evidence="1 2" key="1">
    <citation type="submission" date="2016-10" db="EMBL/GenBank/DDBJ databases">
        <title>Actinomyces aegypiusis sp. nov., isolated from the Aegypius monachus in Qinghai Tibet Plateau China.</title>
        <authorList>
            <person name="Wang Y."/>
        </authorList>
    </citation>
    <scope>NUCLEOTIDE SEQUENCE [LARGE SCALE GENOMIC DNA]</scope>
    <source>
        <strain evidence="1 2">VUL4_3</strain>
    </source>
</reference>
<accession>A0A1D9MLY5</accession>
<dbReference type="KEGG" id="avu:BK816_08470"/>
<dbReference type="OrthoDB" id="306887at2"/>
<protein>
    <recommendedName>
        <fullName evidence="3">EcsC protein family protein</fullName>
    </recommendedName>
</protein>
<dbReference type="AlphaFoldDB" id="A0A1D9MLY5"/>